<evidence type="ECO:0000313" key="6">
    <source>
        <dbReference type="EMBL" id="RFU39836.1"/>
    </source>
</evidence>
<feature type="non-terminal residue" evidence="6">
    <location>
        <position position="1"/>
    </location>
</feature>
<dbReference type="InterPro" id="IPR036890">
    <property type="entry name" value="HATPase_C_sf"/>
</dbReference>
<keyword evidence="7" id="KW-1185">Reference proteome</keyword>
<accession>A0A372JJ55</accession>
<sequence length="42" mass="4338">AGLRGMRERAAALGGSFRAGPRPGGGFRVEAVLPIDGEEERA</sequence>
<comment type="catalytic activity">
    <reaction evidence="1">
        <text>ATP + protein L-histidine = ADP + protein N-phospho-L-histidine.</text>
        <dbReference type="EC" id="2.7.13.3"/>
    </reaction>
</comment>
<evidence type="ECO:0000256" key="5">
    <source>
        <dbReference type="ARBA" id="ARBA00023012"/>
    </source>
</evidence>
<dbReference type="Gene3D" id="3.30.565.10">
    <property type="entry name" value="Histidine kinase-like ATPase, C-terminal domain"/>
    <property type="match status" value="1"/>
</dbReference>
<dbReference type="Proteomes" id="UP000261811">
    <property type="component" value="Unassembled WGS sequence"/>
</dbReference>
<dbReference type="PANTHER" id="PTHR24421:SF10">
    <property type="entry name" value="NITRATE_NITRITE SENSOR PROTEIN NARQ"/>
    <property type="match status" value="1"/>
</dbReference>
<dbReference type="PANTHER" id="PTHR24421">
    <property type="entry name" value="NITRATE/NITRITE SENSOR PROTEIN NARX-RELATED"/>
    <property type="match status" value="1"/>
</dbReference>
<dbReference type="GO" id="GO:0000160">
    <property type="term" value="P:phosphorelay signal transduction system"/>
    <property type="evidence" value="ECO:0007669"/>
    <property type="project" value="UniProtKB-KW"/>
</dbReference>
<keyword evidence="5" id="KW-0902">Two-component regulatory system</keyword>
<reference evidence="6 7" key="1">
    <citation type="submission" date="2018-08" db="EMBL/GenBank/DDBJ databases">
        <title>Actinomadura jelena sp. nov., a novel Actinomycete isolated from soil in Chad.</title>
        <authorList>
            <person name="Shi L."/>
        </authorList>
    </citation>
    <scope>NUCLEOTIDE SEQUENCE [LARGE SCALE GENOMIC DNA]</scope>
    <source>
        <strain evidence="6 7">NEAU-G17</strain>
    </source>
</reference>
<dbReference type="AlphaFoldDB" id="A0A372JJ55"/>
<dbReference type="InterPro" id="IPR050482">
    <property type="entry name" value="Sensor_HK_TwoCompSys"/>
</dbReference>
<dbReference type="EC" id="2.7.13.3" evidence="2"/>
<protein>
    <recommendedName>
        <fullName evidence="2">histidine kinase</fullName>
        <ecNumber evidence="2">2.7.13.3</ecNumber>
    </recommendedName>
</protein>
<keyword evidence="4 6" id="KW-0418">Kinase</keyword>
<proteinExistence type="predicted"/>
<evidence type="ECO:0000256" key="3">
    <source>
        <dbReference type="ARBA" id="ARBA00022679"/>
    </source>
</evidence>
<gene>
    <name evidence="6" type="ORF">DZF91_20185</name>
</gene>
<name>A0A372JJ55_9ACTN</name>
<comment type="caution">
    <text evidence="6">The sequence shown here is derived from an EMBL/GenBank/DDBJ whole genome shotgun (WGS) entry which is preliminary data.</text>
</comment>
<evidence type="ECO:0000256" key="2">
    <source>
        <dbReference type="ARBA" id="ARBA00012438"/>
    </source>
</evidence>
<organism evidence="6 7">
    <name type="scientific">Actinomadura logoneensis</name>
    <dbReference type="NCBI Taxonomy" id="2293572"/>
    <lineage>
        <taxon>Bacteria</taxon>
        <taxon>Bacillati</taxon>
        <taxon>Actinomycetota</taxon>
        <taxon>Actinomycetes</taxon>
        <taxon>Streptosporangiales</taxon>
        <taxon>Thermomonosporaceae</taxon>
        <taxon>Actinomadura</taxon>
    </lineage>
</organism>
<dbReference type="GO" id="GO:0004673">
    <property type="term" value="F:protein histidine kinase activity"/>
    <property type="evidence" value="ECO:0007669"/>
    <property type="project" value="UniProtKB-EC"/>
</dbReference>
<dbReference type="EMBL" id="QURH01000320">
    <property type="protein sequence ID" value="RFU39836.1"/>
    <property type="molecule type" value="Genomic_DNA"/>
</dbReference>
<evidence type="ECO:0000313" key="7">
    <source>
        <dbReference type="Proteomes" id="UP000261811"/>
    </source>
</evidence>
<keyword evidence="3" id="KW-0808">Transferase</keyword>
<evidence type="ECO:0000256" key="4">
    <source>
        <dbReference type="ARBA" id="ARBA00022777"/>
    </source>
</evidence>
<evidence type="ECO:0000256" key="1">
    <source>
        <dbReference type="ARBA" id="ARBA00000085"/>
    </source>
</evidence>